<dbReference type="EMBL" id="JBJQOH010000003">
    <property type="protein sequence ID" value="KAL3692283.1"/>
    <property type="molecule type" value="Genomic_DNA"/>
</dbReference>
<organism evidence="4 5">
    <name type="scientific">Riccia sorocarpa</name>
    <dbReference type="NCBI Taxonomy" id="122646"/>
    <lineage>
        <taxon>Eukaryota</taxon>
        <taxon>Viridiplantae</taxon>
        <taxon>Streptophyta</taxon>
        <taxon>Embryophyta</taxon>
        <taxon>Marchantiophyta</taxon>
        <taxon>Marchantiopsida</taxon>
        <taxon>Marchantiidae</taxon>
        <taxon>Marchantiales</taxon>
        <taxon>Ricciaceae</taxon>
        <taxon>Riccia</taxon>
    </lineage>
</organism>
<feature type="compositionally biased region" description="Polar residues" evidence="2">
    <location>
        <begin position="284"/>
        <end position="295"/>
    </location>
</feature>
<sequence length="665" mass="73788">MYQDEQLQQAFTALAARPTLLPAANATRMTLVLDTARNSYDMYSKLGVILFTAEDNPSRDRVIQWARVTIQNERGFTLKLIRELTKKHFLLLLGSPEQKELLLKKPPQKMDGRAIMITSWTPQYDYKEAAKISKQVWVELPFMDPLLLQQGRKMAETLGPVLFHASQETNDVRYAHLRACVIREDTENLPNAIVVDLPWGGHYVQEVKYTRLLDTCYKCTQRGHKAFECRNNFKMDRRSRVNNRNFPASGVAAAAGLNSGLHLAQSLPTPSKGKQTAWVPKGTPQKSKPPGSSSTAEAVEAVEAAVQCTPIGQSSPWTSPNPFHVLSIELDLNTLGSTITESQLHKTDDNLEVSTQILSEVYAPDPKLEEGEILPTQVFNPECLFQHSIQVWCRPLPLPPTNALQEGGSSPTLSPLEQVIIAKRRMLFNGNTSPHEEPLEDRGRREQHKTTIRIPQGDFSALGLDFPSANLSTPTRRAVGNFIKRQENANAIVAFQELKVRDKSKLEARLAAVIPSAAVFVDYTVSGRGEAALVIPPSFSVIGHGVSGTGNVVWVTVNTIVGPLKLISVHAPNTKELRTQLWKRLDHIVGDGKSLMAGDFNMVELQYGQRTAVANLLYFLGRRLEVGSSFVQGGDWLTHTSVRRTRRVAFSLGRRIAVTGMTEPG</sequence>
<dbReference type="PROSITE" id="PS50158">
    <property type="entry name" value="ZF_CCHC"/>
    <property type="match status" value="1"/>
</dbReference>
<dbReference type="InterPro" id="IPR001878">
    <property type="entry name" value="Znf_CCHC"/>
</dbReference>
<evidence type="ECO:0000256" key="1">
    <source>
        <dbReference type="PROSITE-ProRule" id="PRU00047"/>
    </source>
</evidence>
<name>A0ABD3HKZ4_9MARC</name>
<dbReference type="Gene3D" id="3.60.10.10">
    <property type="entry name" value="Endonuclease/exonuclease/phosphatase"/>
    <property type="match status" value="1"/>
</dbReference>
<dbReference type="SMART" id="SM00343">
    <property type="entry name" value="ZnF_C2HC"/>
    <property type="match status" value="1"/>
</dbReference>
<proteinExistence type="predicted"/>
<protein>
    <recommendedName>
        <fullName evidence="3">CCHC-type domain-containing protein</fullName>
    </recommendedName>
</protein>
<evidence type="ECO:0000259" key="3">
    <source>
        <dbReference type="PROSITE" id="PS50158"/>
    </source>
</evidence>
<accession>A0ABD3HKZ4</accession>
<comment type="caution">
    <text evidence="4">The sequence shown here is derived from an EMBL/GenBank/DDBJ whole genome shotgun (WGS) entry which is preliminary data.</text>
</comment>
<reference evidence="4 5" key="1">
    <citation type="submission" date="2024-09" db="EMBL/GenBank/DDBJ databases">
        <title>Chromosome-scale assembly of Riccia sorocarpa.</title>
        <authorList>
            <person name="Paukszto L."/>
        </authorList>
    </citation>
    <scope>NUCLEOTIDE SEQUENCE [LARGE SCALE GENOMIC DNA]</scope>
    <source>
        <strain evidence="4">LP-2024</strain>
        <tissue evidence="4">Aerial parts of the thallus</tissue>
    </source>
</reference>
<dbReference type="PANTHER" id="PTHR31286">
    <property type="entry name" value="GLYCINE-RICH CELL WALL STRUCTURAL PROTEIN 1.8-LIKE"/>
    <property type="match status" value="1"/>
</dbReference>
<keyword evidence="1" id="KW-0479">Metal-binding</keyword>
<dbReference type="InterPro" id="IPR040256">
    <property type="entry name" value="At4g02000-like"/>
</dbReference>
<feature type="domain" description="CCHC-type" evidence="3">
    <location>
        <begin position="216"/>
        <end position="231"/>
    </location>
</feature>
<evidence type="ECO:0000313" key="4">
    <source>
        <dbReference type="EMBL" id="KAL3692283.1"/>
    </source>
</evidence>
<feature type="region of interest" description="Disordered" evidence="2">
    <location>
        <begin position="263"/>
        <end position="295"/>
    </location>
</feature>
<dbReference type="Proteomes" id="UP001633002">
    <property type="component" value="Unassembled WGS sequence"/>
</dbReference>
<dbReference type="AlphaFoldDB" id="A0ABD3HKZ4"/>
<keyword evidence="1" id="KW-0863">Zinc-finger</keyword>
<dbReference type="PANTHER" id="PTHR31286:SF180">
    <property type="entry name" value="OS10G0362600 PROTEIN"/>
    <property type="match status" value="1"/>
</dbReference>
<evidence type="ECO:0000313" key="5">
    <source>
        <dbReference type="Proteomes" id="UP001633002"/>
    </source>
</evidence>
<dbReference type="InterPro" id="IPR036691">
    <property type="entry name" value="Endo/exonu/phosph_ase_sf"/>
</dbReference>
<dbReference type="SUPFAM" id="SSF56219">
    <property type="entry name" value="DNase I-like"/>
    <property type="match status" value="1"/>
</dbReference>
<dbReference type="GO" id="GO:0008270">
    <property type="term" value="F:zinc ion binding"/>
    <property type="evidence" value="ECO:0007669"/>
    <property type="project" value="UniProtKB-KW"/>
</dbReference>
<keyword evidence="1" id="KW-0862">Zinc</keyword>
<keyword evidence="5" id="KW-1185">Reference proteome</keyword>
<evidence type="ECO:0000256" key="2">
    <source>
        <dbReference type="SAM" id="MobiDB-lite"/>
    </source>
</evidence>
<gene>
    <name evidence="4" type="ORF">R1sor_005934</name>
</gene>